<dbReference type="AlphaFoldDB" id="A0A1I7SPG9"/>
<evidence type="ECO:0000313" key="1">
    <source>
        <dbReference type="Proteomes" id="UP000095284"/>
    </source>
</evidence>
<name>A0A1I7SPG9_BURXY</name>
<proteinExistence type="predicted"/>
<accession>A0A1I7SPG9</accession>
<protein>
    <submittedName>
        <fullName evidence="2">Histidine kinase</fullName>
    </submittedName>
</protein>
<dbReference type="WBParaSite" id="BXY_1496100.1">
    <property type="protein sequence ID" value="BXY_1496100.1"/>
    <property type="gene ID" value="BXY_1496100"/>
</dbReference>
<organism evidence="1 2">
    <name type="scientific">Bursaphelenchus xylophilus</name>
    <name type="common">Pinewood nematode worm</name>
    <name type="synonym">Aphelenchoides xylophilus</name>
    <dbReference type="NCBI Taxonomy" id="6326"/>
    <lineage>
        <taxon>Eukaryota</taxon>
        <taxon>Metazoa</taxon>
        <taxon>Ecdysozoa</taxon>
        <taxon>Nematoda</taxon>
        <taxon>Chromadorea</taxon>
        <taxon>Rhabditida</taxon>
        <taxon>Tylenchina</taxon>
        <taxon>Tylenchomorpha</taxon>
        <taxon>Aphelenchoidea</taxon>
        <taxon>Aphelenchoididae</taxon>
        <taxon>Bursaphelenchus</taxon>
    </lineage>
</organism>
<evidence type="ECO:0000313" key="2">
    <source>
        <dbReference type="WBParaSite" id="BXY_1496100.1"/>
    </source>
</evidence>
<dbReference type="Proteomes" id="UP000095284">
    <property type="component" value="Unplaced"/>
</dbReference>
<reference evidence="2" key="1">
    <citation type="submission" date="2016-11" db="UniProtKB">
        <authorList>
            <consortium name="WormBaseParasite"/>
        </authorList>
    </citation>
    <scope>IDENTIFICATION</scope>
</reference>
<sequence>MVCHKLMQEENANFTMLELVKNLREQRMHAVQNDQ</sequence>